<dbReference type="Gene3D" id="2.40.10.340">
    <property type="entry name" value="Rod shape-determining protein MreC, domain 1"/>
    <property type="match status" value="1"/>
</dbReference>
<feature type="domain" description="Rod shape-determining protein MreC beta-barrel core" evidence="7">
    <location>
        <begin position="130"/>
        <end position="273"/>
    </location>
</feature>
<dbReference type="InterPro" id="IPR042177">
    <property type="entry name" value="Cell/Rod_1"/>
</dbReference>
<dbReference type="PANTHER" id="PTHR34138">
    <property type="entry name" value="CELL SHAPE-DETERMINING PROTEIN MREC"/>
    <property type="match status" value="1"/>
</dbReference>
<accession>A0A1M5W1S4</accession>
<evidence type="ECO:0000256" key="4">
    <source>
        <dbReference type="ARBA" id="ARBA00032089"/>
    </source>
</evidence>
<dbReference type="PIRSF" id="PIRSF038471">
    <property type="entry name" value="MreC"/>
    <property type="match status" value="1"/>
</dbReference>
<name>A0A1M5W1S4_9BACT</name>
<dbReference type="NCBIfam" id="TIGR00219">
    <property type="entry name" value="mreC"/>
    <property type="match status" value="1"/>
</dbReference>
<feature type="coiled-coil region" evidence="6">
    <location>
        <begin position="77"/>
        <end position="111"/>
    </location>
</feature>
<dbReference type="InterPro" id="IPR042175">
    <property type="entry name" value="Cell/Rod_MreC_2"/>
</dbReference>
<dbReference type="RefSeq" id="WP_073375743.1">
    <property type="nucleotide sequence ID" value="NZ_FQXS01000010.1"/>
</dbReference>
<dbReference type="PANTHER" id="PTHR34138:SF1">
    <property type="entry name" value="CELL SHAPE-DETERMINING PROTEIN MREC"/>
    <property type="match status" value="1"/>
</dbReference>
<comment type="similarity">
    <text evidence="1 5">Belongs to the MreC family.</text>
</comment>
<evidence type="ECO:0000256" key="5">
    <source>
        <dbReference type="PIRNR" id="PIRNR038471"/>
    </source>
</evidence>
<evidence type="ECO:0000256" key="1">
    <source>
        <dbReference type="ARBA" id="ARBA00009369"/>
    </source>
</evidence>
<dbReference type="Gene3D" id="2.40.10.350">
    <property type="entry name" value="Rod shape-determining protein MreC, domain 2"/>
    <property type="match status" value="1"/>
</dbReference>
<keyword evidence="3 5" id="KW-0133">Cell shape</keyword>
<dbReference type="EMBL" id="FQXS01000010">
    <property type="protein sequence ID" value="SHH81407.1"/>
    <property type="molecule type" value="Genomic_DNA"/>
</dbReference>
<dbReference type="InterPro" id="IPR055342">
    <property type="entry name" value="MreC_beta-barrel_core"/>
</dbReference>
<dbReference type="OrthoDB" id="9808025at2"/>
<evidence type="ECO:0000259" key="7">
    <source>
        <dbReference type="Pfam" id="PF04085"/>
    </source>
</evidence>
<dbReference type="GO" id="GO:0008360">
    <property type="term" value="P:regulation of cell shape"/>
    <property type="evidence" value="ECO:0007669"/>
    <property type="project" value="UniProtKB-KW"/>
</dbReference>
<dbReference type="Proteomes" id="UP000184139">
    <property type="component" value="Unassembled WGS sequence"/>
</dbReference>
<reference evidence="8 9" key="1">
    <citation type="submission" date="2016-11" db="EMBL/GenBank/DDBJ databases">
        <authorList>
            <person name="Jaros S."/>
            <person name="Januszkiewicz K."/>
            <person name="Wedrychowicz H."/>
        </authorList>
    </citation>
    <scope>NUCLEOTIDE SEQUENCE [LARGE SCALE GENOMIC DNA]</scope>
    <source>
        <strain evidence="8 9">DSM 9705</strain>
    </source>
</reference>
<protein>
    <recommendedName>
        <fullName evidence="2 5">Cell shape-determining protein MreC</fullName>
    </recommendedName>
    <alternativeName>
        <fullName evidence="4 5">Cell shape protein MreC</fullName>
    </alternativeName>
</protein>
<dbReference type="STRING" id="1121409.SAMN02745124_02033"/>
<evidence type="ECO:0000256" key="2">
    <source>
        <dbReference type="ARBA" id="ARBA00013855"/>
    </source>
</evidence>
<proteinExistence type="inferred from homology"/>
<keyword evidence="6" id="KW-0175">Coiled coil</keyword>
<evidence type="ECO:0000313" key="8">
    <source>
        <dbReference type="EMBL" id="SHH81407.1"/>
    </source>
</evidence>
<evidence type="ECO:0000256" key="6">
    <source>
        <dbReference type="SAM" id="Coils"/>
    </source>
</evidence>
<evidence type="ECO:0000256" key="3">
    <source>
        <dbReference type="ARBA" id="ARBA00022960"/>
    </source>
</evidence>
<evidence type="ECO:0000313" key="9">
    <source>
        <dbReference type="Proteomes" id="UP000184139"/>
    </source>
</evidence>
<dbReference type="Pfam" id="PF04085">
    <property type="entry name" value="MreC"/>
    <property type="match status" value="1"/>
</dbReference>
<comment type="function">
    <text evidence="5">Involved in formation and maintenance of cell shape.</text>
</comment>
<gene>
    <name evidence="8" type="ORF">SAMN02745124_02033</name>
</gene>
<keyword evidence="9" id="KW-1185">Reference proteome</keyword>
<dbReference type="InterPro" id="IPR007221">
    <property type="entry name" value="MreC"/>
</dbReference>
<dbReference type="GO" id="GO:0005886">
    <property type="term" value="C:plasma membrane"/>
    <property type="evidence" value="ECO:0007669"/>
    <property type="project" value="TreeGrafter"/>
</dbReference>
<dbReference type="AlphaFoldDB" id="A0A1M5W1S4"/>
<organism evidence="8 9">
    <name type="scientific">Desulfofustis glycolicus DSM 9705</name>
    <dbReference type="NCBI Taxonomy" id="1121409"/>
    <lineage>
        <taxon>Bacteria</taxon>
        <taxon>Pseudomonadati</taxon>
        <taxon>Thermodesulfobacteriota</taxon>
        <taxon>Desulfobulbia</taxon>
        <taxon>Desulfobulbales</taxon>
        <taxon>Desulfocapsaceae</taxon>
        <taxon>Desulfofustis</taxon>
    </lineage>
</organism>
<sequence length="292" mass="32288">MNTQAKDRKSRTKTLRFRTLLLFLLLLSLCLVLFASTLGGRFGAFHQVTLEALGPLQSAVSRVVAEVGRVWDSYIDLVHVRQENVRLKTLLVAYEEELAKYRESYATYLRLQEELSFRQATDFPPLTARVIGRDPAFWFHTIIVDRGETDGVMEGMVALTAQGVVGQVIQVSSNYSKILLAIAPSSAIDVLIQKNRVRGILKGAGQDGYVLHYVLKNADVGQGDHVVTAGIGGLFASGIPVGVVSEVQRQKRGMFLEIAVEPTVDFQRLEFVQLNLSLQQSVSQERIVSGGR</sequence>